<dbReference type="RefSeq" id="WP_169564149.1">
    <property type="nucleotide sequence ID" value="NZ_JAAXYH010000005.1"/>
</dbReference>
<evidence type="ECO:0000313" key="2">
    <source>
        <dbReference type="EMBL" id="NMH65452.1"/>
    </source>
</evidence>
<evidence type="ECO:0000259" key="1">
    <source>
        <dbReference type="Pfam" id="PF13460"/>
    </source>
</evidence>
<comment type="caution">
    <text evidence="2">The sequence shown here is derived from an EMBL/GenBank/DDBJ whole genome shotgun (WGS) entry which is preliminary data.</text>
</comment>
<gene>
    <name evidence="2" type="ORF">HC757_09735</name>
</gene>
<name>A0A972JLH4_9GAMM</name>
<dbReference type="InterPro" id="IPR016040">
    <property type="entry name" value="NAD(P)-bd_dom"/>
</dbReference>
<reference evidence="2" key="1">
    <citation type="submission" date="2020-04" db="EMBL/GenBank/DDBJ databases">
        <title>Description of Shewanella salipaludis sp. nov., isolated from a salt marsh.</title>
        <authorList>
            <person name="Park S."/>
            <person name="Yoon J.-H."/>
        </authorList>
    </citation>
    <scope>NUCLEOTIDE SEQUENCE</scope>
    <source>
        <strain evidence="2">SHSM-M6</strain>
    </source>
</reference>
<dbReference type="Proteomes" id="UP000737113">
    <property type="component" value="Unassembled WGS sequence"/>
</dbReference>
<dbReference type="PANTHER" id="PTHR43355:SF2">
    <property type="entry name" value="FLAVIN REDUCTASE (NADPH)"/>
    <property type="match status" value="1"/>
</dbReference>
<dbReference type="EMBL" id="JAAXYH010000005">
    <property type="protein sequence ID" value="NMH65452.1"/>
    <property type="molecule type" value="Genomic_DNA"/>
</dbReference>
<dbReference type="PANTHER" id="PTHR43355">
    <property type="entry name" value="FLAVIN REDUCTASE (NADPH)"/>
    <property type="match status" value="1"/>
</dbReference>
<evidence type="ECO:0000313" key="3">
    <source>
        <dbReference type="Proteomes" id="UP000737113"/>
    </source>
</evidence>
<dbReference type="CDD" id="cd05244">
    <property type="entry name" value="BVR-B_like_SDR_a"/>
    <property type="match status" value="1"/>
</dbReference>
<accession>A0A972JLH4</accession>
<dbReference type="InterPro" id="IPR036291">
    <property type="entry name" value="NAD(P)-bd_dom_sf"/>
</dbReference>
<protein>
    <submittedName>
        <fullName evidence="2">NAD(P)-dependent oxidoreductase</fullName>
    </submittedName>
</protein>
<feature type="domain" description="NAD(P)-binding" evidence="1">
    <location>
        <begin position="7"/>
        <end position="196"/>
    </location>
</feature>
<keyword evidence="3" id="KW-1185">Reference proteome</keyword>
<dbReference type="InterPro" id="IPR051606">
    <property type="entry name" value="Polyketide_Oxido-like"/>
</dbReference>
<proteinExistence type="predicted"/>
<dbReference type="GO" id="GO:0016646">
    <property type="term" value="F:oxidoreductase activity, acting on the CH-NH group of donors, NAD or NADP as acceptor"/>
    <property type="evidence" value="ECO:0007669"/>
    <property type="project" value="TreeGrafter"/>
</dbReference>
<organism evidence="2 3">
    <name type="scientific">Shewanella salipaludis</name>
    <dbReference type="NCBI Taxonomy" id="2723052"/>
    <lineage>
        <taxon>Bacteria</taxon>
        <taxon>Pseudomonadati</taxon>
        <taxon>Pseudomonadota</taxon>
        <taxon>Gammaproteobacteria</taxon>
        <taxon>Alteromonadales</taxon>
        <taxon>Shewanellaceae</taxon>
        <taxon>Shewanella</taxon>
    </lineage>
</organism>
<dbReference type="Gene3D" id="3.40.50.720">
    <property type="entry name" value="NAD(P)-binding Rossmann-like Domain"/>
    <property type="match status" value="1"/>
</dbReference>
<dbReference type="Pfam" id="PF13460">
    <property type="entry name" value="NAD_binding_10"/>
    <property type="match status" value="1"/>
</dbReference>
<dbReference type="AlphaFoldDB" id="A0A972JLH4"/>
<sequence>MKLAILGATGWIGGNILQEAKRRGHEVVALVRDPAKLQQDGVEVRSLDLNRLPLAPQVFAGVDAVIAAVGGRAQQDHAIVAQTAARLLEALPNAGVRRLLWVGGAGSLEVAPGVTLVSSPDFPEAYRAEALAQGEALEVFRKSDSGVDWTFVSPAAEIYPGEREGDYRIGGDSFFTDASGKSRISVTDYARAMLDEAEAAQYPGQRISVAY</sequence>
<dbReference type="SUPFAM" id="SSF51735">
    <property type="entry name" value="NAD(P)-binding Rossmann-fold domains"/>
    <property type="match status" value="1"/>
</dbReference>